<comment type="caution">
    <text evidence="2">The sequence shown here is derived from an EMBL/GenBank/DDBJ whole genome shotgun (WGS) entry which is preliminary data.</text>
</comment>
<feature type="chain" id="PRO_5003166504" description="DUF2861 domain-containing protein" evidence="1">
    <location>
        <begin position="24"/>
        <end position="276"/>
    </location>
</feature>
<proteinExistence type="predicted"/>
<gene>
    <name evidence="2" type="ORF">VIBC2010_07884</name>
</gene>
<evidence type="ECO:0000313" key="2">
    <source>
        <dbReference type="EMBL" id="EFP96873.1"/>
    </source>
</evidence>
<dbReference type="eggNOG" id="ENOG5032VTS">
    <property type="taxonomic scope" value="Bacteria"/>
</dbReference>
<protein>
    <recommendedName>
        <fullName evidence="4">DUF2861 domain-containing protein</fullName>
    </recommendedName>
</protein>
<evidence type="ECO:0000256" key="1">
    <source>
        <dbReference type="SAM" id="SignalP"/>
    </source>
</evidence>
<dbReference type="STRING" id="796620.VIBC2010_07884"/>
<feature type="signal peptide" evidence="1">
    <location>
        <begin position="1"/>
        <end position="23"/>
    </location>
</feature>
<dbReference type="AlphaFoldDB" id="E3BJV4"/>
<accession>E3BJV4</accession>
<dbReference type="RefSeq" id="WP_009601308.1">
    <property type="nucleotide sequence ID" value="NZ_AEIU01000069.1"/>
</dbReference>
<dbReference type="Proteomes" id="UP000002943">
    <property type="component" value="Unassembled WGS sequence"/>
</dbReference>
<dbReference type="InterPro" id="IPR021290">
    <property type="entry name" value="DUF2861"/>
</dbReference>
<dbReference type="Pfam" id="PF11060">
    <property type="entry name" value="DUF2861"/>
    <property type="match status" value="1"/>
</dbReference>
<evidence type="ECO:0008006" key="4">
    <source>
        <dbReference type="Google" id="ProtNLM"/>
    </source>
</evidence>
<dbReference type="EMBL" id="AEIU01000069">
    <property type="protein sequence ID" value="EFP96873.1"/>
    <property type="molecule type" value="Genomic_DNA"/>
</dbReference>
<sequence length="276" mass="31533">MMMNLRYPVLILLLCGFTQPSYAKEAALSWFRTTPLQLTLNALVRNQPKLAWQELITALDKHPLPHQYWQPIKEQILSQTDCGKQLTSTKKPAAITLSIISRATFSALDHQIKLSAEQITQTASFELREPSESIILSGHLNPNLSYQEWETSDLLAKPEPGIYTLTIGQNSYDILISSYSTYQWLERSTSESSLLNSKPPQLTNQCPPMTVFQQWFDAEYRQVGTQHALASQINQIHIPPEAVPEQAKFQRVSARIFEYQSDIKIEYLHRVAVPYI</sequence>
<evidence type="ECO:0000313" key="3">
    <source>
        <dbReference type="Proteomes" id="UP000002943"/>
    </source>
</evidence>
<keyword evidence="3" id="KW-1185">Reference proteome</keyword>
<organism evidence="2 3">
    <name type="scientific">Vibrio caribbeanicus ATCC BAA-2122</name>
    <dbReference type="NCBI Taxonomy" id="796620"/>
    <lineage>
        <taxon>Bacteria</taxon>
        <taxon>Pseudomonadati</taxon>
        <taxon>Pseudomonadota</taxon>
        <taxon>Gammaproteobacteria</taxon>
        <taxon>Vibrionales</taxon>
        <taxon>Vibrionaceae</taxon>
        <taxon>Vibrio</taxon>
    </lineage>
</organism>
<name>E3BJV4_9VIBR</name>
<dbReference type="OrthoDB" id="5914862at2"/>
<reference evidence="2 3" key="1">
    <citation type="journal article" date="2012" name="Int. J. Syst. Evol. Microbiol.">
        <title>Vibrio caribbeanicus sp. nov., isolated from the marine sponge Scleritoderma cyanea.</title>
        <authorList>
            <person name="Hoffmann M."/>
            <person name="Monday S.R."/>
            <person name="Allard M.W."/>
            <person name="Strain E.A."/>
            <person name="Whittaker P."/>
            <person name="Naum M."/>
            <person name="McCarthy P.J."/>
            <person name="Lopez J.V."/>
            <person name="Fischer M."/>
            <person name="Brown E.W."/>
        </authorList>
    </citation>
    <scope>NUCLEOTIDE SEQUENCE [LARGE SCALE GENOMIC DNA]</scope>
    <source>
        <strain evidence="2 3">ATCC BAA-2122</strain>
    </source>
</reference>
<keyword evidence="1" id="KW-0732">Signal</keyword>